<keyword evidence="3 6" id="KW-0812">Transmembrane</keyword>
<reference evidence="8 9" key="1">
    <citation type="submission" date="2017-08" db="EMBL/GenBank/DDBJ databases">
        <title>Pleomorphomonas carboxidotrophicus sp. nov., a new mesophilic hydrogenogenic carboxidotroph.</title>
        <authorList>
            <person name="Esquivel-Elizondo S."/>
            <person name="Krajmalnik-Brown R."/>
            <person name="Maldonado J."/>
        </authorList>
    </citation>
    <scope>NUCLEOTIDE SEQUENCE [LARGE SCALE GENOMIC DNA]</scope>
    <source>
        <strain evidence="8 9">SVCO-16</strain>
    </source>
</reference>
<dbReference type="SUPFAM" id="SSF103473">
    <property type="entry name" value="MFS general substrate transporter"/>
    <property type="match status" value="1"/>
</dbReference>
<organism evidence="8 9">
    <name type="scientific">Pleomorphomonas carboxyditropha</name>
    <dbReference type="NCBI Taxonomy" id="2023338"/>
    <lineage>
        <taxon>Bacteria</taxon>
        <taxon>Pseudomonadati</taxon>
        <taxon>Pseudomonadota</taxon>
        <taxon>Alphaproteobacteria</taxon>
        <taxon>Hyphomicrobiales</taxon>
        <taxon>Pleomorphomonadaceae</taxon>
        <taxon>Pleomorphomonas</taxon>
    </lineage>
</organism>
<dbReference type="EMBL" id="NQVN01000011">
    <property type="protein sequence ID" value="PIO98294.1"/>
    <property type="molecule type" value="Genomic_DNA"/>
</dbReference>
<evidence type="ECO:0000313" key="9">
    <source>
        <dbReference type="Proteomes" id="UP000231070"/>
    </source>
</evidence>
<evidence type="ECO:0000256" key="6">
    <source>
        <dbReference type="SAM" id="Phobius"/>
    </source>
</evidence>
<gene>
    <name evidence="8" type="ORF">CJ014_16590</name>
</gene>
<feature type="transmembrane region" description="Helical" evidence="6">
    <location>
        <begin position="246"/>
        <end position="268"/>
    </location>
</feature>
<evidence type="ECO:0000256" key="4">
    <source>
        <dbReference type="ARBA" id="ARBA00022989"/>
    </source>
</evidence>
<dbReference type="PANTHER" id="PTHR42718:SF9">
    <property type="entry name" value="MAJOR FACILITATOR SUPERFAMILY MULTIDRUG TRANSPORTER MFSC"/>
    <property type="match status" value="1"/>
</dbReference>
<dbReference type="InterPro" id="IPR036259">
    <property type="entry name" value="MFS_trans_sf"/>
</dbReference>
<dbReference type="GO" id="GO:0022857">
    <property type="term" value="F:transmembrane transporter activity"/>
    <property type="evidence" value="ECO:0007669"/>
    <property type="project" value="InterPro"/>
</dbReference>
<feature type="transmembrane region" description="Helical" evidence="6">
    <location>
        <begin position="377"/>
        <end position="397"/>
    </location>
</feature>
<dbReference type="PROSITE" id="PS50850">
    <property type="entry name" value="MFS"/>
    <property type="match status" value="1"/>
</dbReference>
<comment type="subcellular location">
    <subcellularLocation>
        <location evidence="1">Membrane</location>
        <topology evidence="1">Multi-pass membrane protein</topology>
    </subcellularLocation>
</comment>
<feature type="transmembrane region" description="Helical" evidence="6">
    <location>
        <begin position="340"/>
        <end position="356"/>
    </location>
</feature>
<dbReference type="Gene3D" id="1.20.1720.10">
    <property type="entry name" value="Multidrug resistance protein D"/>
    <property type="match status" value="1"/>
</dbReference>
<dbReference type="GO" id="GO:0016020">
    <property type="term" value="C:membrane"/>
    <property type="evidence" value="ECO:0007669"/>
    <property type="project" value="UniProtKB-SubCell"/>
</dbReference>
<feature type="transmembrane region" description="Helical" evidence="6">
    <location>
        <begin position="280"/>
        <end position="300"/>
    </location>
</feature>
<dbReference type="PANTHER" id="PTHR42718">
    <property type="entry name" value="MAJOR FACILITATOR SUPERFAMILY MULTIDRUG TRANSPORTER MFSC"/>
    <property type="match status" value="1"/>
</dbReference>
<feature type="transmembrane region" description="Helical" evidence="6">
    <location>
        <begin position="62"/>
        <end position="85"/>
    </location>
</feature>
<sequence>MVGIGLSVLDGTIANVALPTIAEVFKAEPAFSVWIVNGYQLAIVMTMLPLAALGEIHGFRHIYLGGVTLFTLASLVCCLSTSLTVLTAARVVQGIGAAGMMSVNAALLRYIVPEKRLGSAIGLNAVVVAGAATVGPTLAGLILSQLSWPWLFAINLPLGLFAAIAGWCSLPDSDRVRRPFDLFSALLTALMFGSVVITIDSIGHQAAMPVIAGQFAVCMVATTLLVRRELKASHPMLPLDLLARPVFSMSVATSVASFAAQMLAMTALPFELQSNFGFPPLEVGLLLMPWPLAVAAAAVVSGRLSDRFSPAVLGGVGLLCLAAGLLLMALLPVRPETTDIVWRMMLCGIGFGLFQSPNNRTLIMSAPRPRSGAASGMLGVSRLTGQSIGTALVALLLARLGMAGANTSLFLGAAFALVASLLSLARFRSFRVAG</sequence>
<dbReference type="InterPro" id="IPR020846">
    <property type="entry name" value="MFS_dom"/>
</dbReference>
<feature type="transmembrane region" description="Helical" evidence="6">
    <location>
        <begin position="91"/>
        <end position="111"/>
    </location>
</feature>
<dbReference type="Proteomes" id="UP000231070">
    <property type="component" value="Unassembled WGS sequence"/>
</dbReference>
<evidence type="ECO:0000313" key="8">
    <source>
        <dbReference type="EMBL" id="PIO98294.1"/>
    </source>
</evidence>
<keyword evidence="5 6" id="KW-0472">Membrane</keyword>
<dbReference type="AlphaFoldDB" id="A0A2G9WUE9"/>
<proteinExistence type="predicted"/>
<keyword evidence="4 6" id="KW-1133">Transmembrane helix</keyword>
<name>A0A2G9WUE9_9HYPH</name>
<feature type="transmembrane region" description="Helical" evidence="6">
    <location>
        <begin position="409"/>
        <end position="427"/>
    </location>
</feature>
<evidence type="ECO:0000259" key="7">
    <source>
        <dbReference type="PROSITE" id="PS50850"/>
    </source>
</evidence>
<dbReference type="Pfam" id="PF07690">
    <property type="entry name" value="MFS_1"/>
    <property type="match status" value="1"/>
</dbReference>
<dbReference type="InterPro" id="IPR011701">
    <property type="entry name" value="MFS"/>
</dbReference>
<evidence type="ECO:0000256" key="5">
    <source>
        <dbReference type="ARBA" id="ARBA00023136"/>
    </source>
</evidence>
<dbReference type="Gene3D" id="1.20.1250.20">
    <property type="entry name" value="MFS general substrate transporter like domains"/>
    <property type="match status" value="1"/>
</dbReference>
<dbReference type="CDD" id="cd17321">
    <property type="entry name" value="MFS_MMR_MDR_like"/>
    <property type="match status" value="1"/>
</dbReference>
<evidence type="ECO:0000256" key="1">
    <source>
        <dbReference type="ARBA" id="ARBA00004141"/>
    </source>
</evidence>
<feature type="transmembrane region" description="Helical" evidence="6">
    <location>
        <begin position="31"/>
        <end position="50"/>
    </location>
</feature>
<comment type="caution">
    <text evidence="8">The sequence shown here is derived from an EMBL/GenBank/DDBJ whole genome shotgun (WGS) entry which is preliminary data.</text>
</comment>
<evidence type="ECO:0000256" key="2">
    <source>
        <dbReference type="ARBA" id="ARBA00022448"/>
    </source>
</evidence>
<dbReference type="OrthoDB" id="9812221at2"/>
<accession>A0A2G9WUE9</accession>
<evidence type="ECO:0000256" key="3">
    <source>
        <dbReference type="ARBA" id="ARBA00022692"/>
    </source>
</evidence>
<keyword evidence="2" id="KW-0813">Transport</keyword>
<feature type="transmembrane region" description="Helical" evidence="6">
    <location>
        <begin position="312"/>
        <end position="334"/>
    </location>
</feature>
<feature type="domain" description="Major facilitator superfamily (MFS) profile" evidence="7">
    <location>
        <begin position="1"/>
        <end position="431"/>
    </location>
</feature>
<protein>
    <submittedName>
        <fullName evidence="8">MFS transporter</fullName>
    </submittedName>
</protein>
<feature type="transmembrane region" description="Helical" evidence="6">
    <location>
        <begin position="206"/>
        <end position="226"/>
    </location>
</feature>
<feature type="transmembrane region" description="Helical" evidence="6">
    <location>
        <begin position="182"/>
        <end position="200"/>
    </location>
</feature>
<feature type="transmembrane region" description="Helical" evidence="6">
    <location>
        <begin position="123"/>
        <end position="144"/>
    </location>
</feature>
<feature type="transmembrane region" description="Helical" evidence="6">
    <location>
        <begin position="150"/>
        <end position="170"/>
    </location>
</feature>
<keyword evidence="9" id="KW-1185">Reference proteome</keyword>